<comment type="subcellular location">
    <subcellularLocation>
        <location evidence="1">Membrane</location>
        <topology evidence="1">Multi-pass membrane protein</topology>
    </subcellularLocation>
</comment>
<evidence type="ECO:0000256" key="10">
    <source>
        <dbReference type="SAM" id="Phobius"/>
    </source>
</evidence>
<dbReference type="Pfam" id="PF00001">
    <property type="entry name" value="7tm_1"/>
    <property type="match status" value="1"/>
</dbReference>
<organism evidence="13 14">
    <name type="scientific">Eufriesea mexicana</name>
    <dbReference type="NCBI Taxonomy" id="516756"/>
    <lineage>
        <taxon>Eukaryota</taxon>
        <taxon>Metazoa</taxon>
        <taxon>Ecdysozoa</taxon>
        <taxon>Arthropoda</taxon>
        <taxon>Hexapoda</taxon>
        <taxon>Insecta</taxon>
        <taxon>Pterygota</taxon>
        <taxon>Neoptera</taxon>
        <taxon>Endopterygota</taxon>
        <taxon>Hymenoptera</taxon>
        <taxon>Apocrita</taxon>
        <taxon>Aculeata</taxon>
        <taxon>Apoidea</taxon>
        <taxon>Anthophila</taxon>
        <taxon>Apidae</taxon>
        <taxon>Eufriesea</taxon>
    </lineage>
</organism>
<dbReference type="PANTHER" id="PTHR45695:SF15">
    <property type="entry name" value="OPSIN RH2"/>
    <property type="match status" value="1"/>
</dbReference>
<dbReference type="FunFam" id="1.20.1070.10:FF:000291">
    <property type="entry name" value="Predicted protein"/>
    <property type="match status" value="1"/>
</dbReference>
<comment type="similarity">
    <text evidence="2 9">Belongs to the G-protein coupled receptor 1 family.</text>
</comment>
<evidence type="ECO:0000256" key="7">
    <source>
        <dbReference type="ARBA" id="ARBA00023170"/>
    </source>
</evidence>
<evidence type="ECO:0000313" key="13">
    <source>
        <dbReference type="EMBL" id="OAD62416.1"/>
    </source>
</evidence>
<evidence type="ECO:0000256" key="2">
    <source>
        <dbReference type="ARBA" id="ARBA00010663"/>
    </source>
</evidence>
<dbReference type="InterPro" id="IPR000611">
    <property type="entry name" value="NPY_rcpt"/>
</dbReference>
<evidence type="ECO:0000256" key="9">
    <source>
        <dbReference type="RuleBase" id="RU000688"/>
    </source>
</evidence>
<dbReference type="PANTHER" id="PTHR45695">
    <property type="entry name" value="LEUCOKININ RECEPTOR-RELATED"/>
    <property type="match status" value="1"/>
</dbReference>
<proteinExistence type="inferred from homology"/>
<dbReference type="Gene3D" id="1.20.1070.10">
    <property type="entry name" value="Rhodopsin 7-helix transmembrane proteins"/>
    <property type="match status" value="1"/>
</dbReference>
<feature type="signal peptide" evidence="11">
    <location>
        <begin position="1"/>
        <end position="22"/>
    </location>
</feature>
<accession>A0A310SW43</accession>
<evidence type="ECO:0000256" key="6">
    <source>
        <dbReference type="ARBA" id="ARBA00023136"/>
    </source>
</evidence>
<evidence type="ECO:0000313" key="14">
    <source>
        <dbReference type="Proteomes" id="UP000250275"/>
    </source>
</evidence>
<dbReference type="AlphaFoldDB" id="A0A310SW43"/>
<protein>
    <submittedName>
        <fullName evidence="13">Orexin receptor type 2</fullName>
    </submittedName>
</protein>
<feature type="domain" description="G-protein coupled receptors family 1 profile" evidence="12">
    <location>
        <begin position="89"/>
        <end position="362"/>
    </location>
</feature>
<feature type="transmembrane region" description="Helical" evidence="10">
    <location>
        <begin position="150"/>
        <end position="168"/>
    </location>
</feature>
<dbReference type="PRINTS" id="PR01012">
    <property type="entry name" value="NRPEPTIDEYR"/>
</dbReference>
<dbReference type="SMART" id="SM01381">
    <property type="entry name" value="7TM_GPCR_Srsx"/>
    <property type="match status" value="1"/>
</dbReference>
<keyword evidence="4 10" id="KW-1133">Transmembrane helix</keyword>
<keyword evidence="7 9" id="KW-0675">Receptor</keyword>
<dbReference type="InterPro" id="IPR000276">
    <property type="entry name" value="GPCR_Rhodpsn"/>
</dbReference>
<feature type="transmembrane region" description="Helical" evidence="10">
    <location>
        <begin position="110"/>
        <end position="130"/>
    </location>
</feature>
<keyword evidence="3 9" id="KW-0812">Transmembrane</keyword>
<evidence type="ECO:0000259" key="12">
    <source>
        <dbReference type="PROSITE" id="PS50262"/>
    </source>
</evidence>
<dbReference type="InterPro" id="IPR017452">
    <property type="entry name" value="GPCR_Rhodpsn_7TM"/>
</dbReference>
<dbReference type="GO" id="GO:0004983">
    <property type="term" value="F:neuropeptide Y receptor activity"/>
    <property type="evidence" value="ECO:0007669"/>
    <property type="project" value="InterPro"/>
</dbReference>
<feature type="transmembrane region" description="Helical" evidence="10">
    <location>
        <begin position="241"/>
        <end position="260"/>
    </location>
</feature>
<dbReference type="PROSITE" id="PS50262">
    <property type="entry name" value="G_PROTEIN_RECEP_F1_2"/>
    <property type="match status" value="1"/>
</dbReference>
<feature type="transmembrane region" description="Helical" evidence="10">
    <location>
        <begin position="339"/>
        <end position="365"/>
    </location>
</feature>
<dbReference type="EMBL" id="KQ759870">
    <property type="protein sequence ID" value="OAD62416.1"/>
    <property type="molecule type" value="Genomic_DNA"/>
</dbReference>
<evidence type="ECO:0000256" key="5">
    <source>
        <dbReference type="ARBA" id="ARBA00023040"/>
    </source>
</evidence>
<dbReference type="OrthoDB" id="5987936at2759"/>
<feature type="transmembrane region" description="Helical" evidence="10">
    <location>
        <begin position="189"/>
        <end position="209"/>
    </location>
</feature>
<dbReference type="SUPFAM" id="SSF81321">
    <property type="entry name" value="Family A G protein-coupled receptor-like"/>
    <property type="match status" value="1"/>
</dbReference>
<feature type="chain" id="PRO_5016343936" evidence="11">
    <location>
        <begin position="23"/>
        <end position="440"/>
    </location>
</feature>
<dbReference type="PRINTS" id="PR00237">
    <property type="entry name" value="GPCRRHODOPSN"/>
</dbReference>
<keyword evidence="8 9" id="KW-0807">Transducer</keyword>
<dbReference type="GO" id="GO:0005886">
    <property type="term" value="C:plasma membrane"/>
    <property type="evidence" value="ECO:0007669"/>
    <property type="project" value="TreeGrafter"/>
</dbReference>
<keyword evidence="5 9" id="KW-0297">G-protein coupled receptor</keyword>
<dbReference type="PROSITE" id="PS00237">
    <property type="entry name" value="G_PROTEIN_RECEP_F1_1"/>
    <property type="match status" value="1"/>
</dbReference>
<feature type="transmembrane region" description="Helical" evidence="10">
    <location>
        <begin position="307"/>
        <end position="327"/>
    </location>
</feature>
<evidence type="ECO:0000256" key="8">
    <source>
        <dbReference type="ARBA" id="ARBA00023224"/>
    </source>
</evidence>
<evidence type="ECO:0000256" key="3">
    <source>
        <dbReference type="ARBA" id="ARBA00022692"/>
    </source>
</evidence>
<keyword evidence="6 10" id="KW-0472">Membrane</keyword>
<dbReference type="Proteomes" id="UP000250275">
    <property type="component" value="Unassembled WGS sequence"/>
</dbReference>
<reference evidence="13 14" key="1">
    <citation type="submission" date="2015-07" db="EMBL/GenBank/DDBJ databases">
        <title>The genome of Eufriesea mexicana.</title>
        <authorList>
            <person name="Pan H."/>
            <person name="Kapheim K."/>
        </authorList>
    </citation>
    <scope>NUCLEOTIDE SEQUENCE [LARGE SCALE GENOMIC DNA]</scope>
    <source>
        <strain evidence="13">0111107269</strain>
        <tissue evidence="13">Whole body</tissue>
    </source>
</reference>
<name>A0A310SW43_9HYME</name>
<keyword evidence="11" id="KW-0732">Signal</keyword>
<evidence type="ECO:0000256" key="1">
    <source>
        <dbReference type="ARBA" id="ARBA00004141"/>
    </source>
</evidence>
<evidence type="ECO:0000256" key="11">
    <source>
        <dbReference type="SAM" id="SignalP"/>
    </source>
</evidence>
<sequence>MHSLEAMVLGWLALVVSTLVNATDYLDDYASMDYTDETEADYNATNCTNIYCVSNEEYVDRMMNYIFPKFWDWVLIASHSIVFVVGLIGNALVCIAVYRNQSMRTVTNYFIVNLAVADFLVLLLCLPFTVLWDITETWFLGLTLCKAVPYLQTVSVTVSILTLTFISIDRWYAICFPLRFKSTTGRAKNAIIGIWAVALLFDIPDLVVLHTVPPTHIKVNTILFTQCDISWSQKSQITFTIMKLIFLYTGPLIFMSVAYWQIVKVLWRSDIPGHNLPSRSSQTSRAASTGGRNPEVHLRSRRKAAKMLVTVVITFAICYFPVHLLSVLRYTTTLPSNKWINAVSLIAHGLCYFNSAVNPLIYNFMSGKFRKEFRRTFRCTQEDNSRIQRGYLASTSNLPRVKSRTTTIRTTVKNNNNPQRNTEIIPLSAITSIQQNEKHD</sequence>
<keyword evidence="14" id="KW-1185">Reference proteome</keyword>
<gene>
    <name evidence="13" type="ORF">WN48_07287</name>
</gene>
<evidence type="ECO:0000256" key="4">
    <source>
        <dbReference type="ARBA" id="ARBA00022989"/>
    </source>
</evidence>
<feature type="transmembrane region" description="Helical" evidence="10">
    <location>
        <begin position="73"/>
        <end position="98"/>
    </location>
</feature>